<dbReference type="PANTHER" id="PTHR43236:SF2">
    <property type="entry name" value="BLL0069 PROTEIN"/>
    <property type="match status" value="1"/>
</dbReference>
<protein>
    <submittedName>
        <fullName evidence="2">Transcriptional regulator</fullName>
    </submittedName>
</protein>
<dbReference type="PANTHER" id="PTHR43236">
    <property type="entry name" value="ANTITOXIN HIGA1"/>
    <property type="match status" value="1"/>
</dbReference>
<accession>A0ABV7WHA0</accession>
<feature type="domain" description="HTH cro/C1-type" evidence="1">
    <location>
        <begin position="20"/>
        <end position="74"/>
    </location>
</feature>
<dbReference type="CDD" id="cd00093">
    <property type="entry name" value="HTH_XRE"/>
    <property type="match status" value="1"/>
</dbReference>
<dbReference type="InterPro" id="IPR001387">
    <property type="entry name" value="Cro/C1-type_HTH"/>
</dbReference>
<evidence type="ECO:0000313" key="3">
    <source>
        <dbReference type="Proteomes" id="UP001595685"/>
    </source>
</evidence>
<comment type="caution">
    <text evidence="2">The sequence shown here is derived from an EMBL/GenBank/DDBJ whole genome shotgun (WGS) entry which is preliminary data.</text>
</comment>
<dbReference type="SMART" id="SM00530">
    <property type="entry name" value="HTH_XRE"/>
    <property type="match status" value="1"/>
</dbReference>
<dbReference type="SUPFAM" id="SSF47413">
    <property type="entry name" value="lambda repressor-like DNA-binding domains"/>
    <property type="match status" value="1"/>
</dbReference>
<sequence length="366" mass="40338">MSTAGHDPLPIAPVPVGEILERELQARGWTQADFAVVLDRPTQFVSEIINGKKEITRDSAAQLGAALGHTAEYWLNHQDQHLLVEQSRNPQTQVRLDEVRRRARLNDKGPIQLLKRRGFLTGSSLEELEAEVMDLFELDSLEDEPDIAAAARRANPREDLSGLQRVWVACVRKRARQALPQAQYSESALLALAESLAKKLKSAEDFRDLEEQFSEVGVRLVYVEAFPGAKIDGCAMFVGGVPVIGLSGRGKRLDKVLFTLLHEVAHLLLRHVDADRLIVESLDGENGSQSDQEQEANSKAGHLCFSNGFPAAPPRISASWVNEVAVALGVAHIVVVGQLQHRGRLDWRTSLVKDAPSVNSALQAWK</sequence>
<evidence type="ECO:0000313" key="2">
    <source>
        <dbReference type="EMBL" id="MFC3689189.1"/>
    </source>
</evidence>
<evidence type="ECO:0000259" key="1">
    <source>
        <dbReference type="PROSITE" id="PS50943"/>
    </source>
</evidence>
<gene>
    <name evidence="2" type="ORF">ACFOLH_12625</name>
</gene>
<dbReference type="Gene3D" id="1.10.10.2910">
    <property type="match status" value="1"/>
</dbReference>
<dbReference type="Gene3D" id="1.10.260.40">
    <property type="entry name" value="lambda repressor-like DNA-binding domains"/>
    <property type="match status" value="1"/>
</dbReference>
<dbReference type="InterPro" id="IPR010982">
    <property type="entry name" value="Lambda_DNA-bd_dom_sf"/>
</dbReference>
<proteinExistence type="predicted"/>
<dbReference type="InterPro" id="IPR052345">
    <property type="entry name" value="Rad_response_metalloprotease"/>
</dbReference>
<organism evidence="2 3">
    <name type="scientific">Aquipuribacter hungaricus</name>
    <dbReference type="NCBI Taxonomy" id="545624"/>
    <lineage>
        <taxon>Bacteria</taxon>
        <taxon>Bacillati</taxon>
        <taxon>Actinomycetota</taxon>
        <taxon>Actinomycetes</taxon>
        <taxon>Micrococcales</taxon>
        <taxon>Intrasporangiaceae</taxon>
        <taxon>Aquipuribacter</taxon>
    </lineage>
</organism>
<dbReference type="Proteomes" id="UP001595685">
    <property type="component" value="Unassembled WGS sequence"/>
</dbReference>
<dbReference type="EMBL" id="JBHRWW010000008">
    <property type="protein sequence ID" value="MFC3689189.1"/>
    <property type="molecule type" value="Genomic_DNA"/>
</dbReference>
<reference evidence="3" key="1">
    <citation type="journal article" date="2019" name="Int. J. Syst. Evol. Microbiol.">
        <title>The Global Catalogue of Microorganisms (GCM) 10K type strain sequencing project: providing services to taxonomists for standard genome sequencing and annotation.</title>
        <authorList>
            <consortium name="The Broad Institute Genomics Platform"/>
            <consortium name="The Broad Institute Genome Sequencing Center for Infectious Disease"/>
            <person name="Wu L."/>
            <person name="Ma J."/>
        </authorList>
    </citation>
    <scope>NUCLEOTIDE SEQUENCE [LARGE SCALE GENOMIC DNA]</scope>
    <source>
        <strain evidence="3">NCAIM B.02333</strain>
    </source>
</reference>
<keyword evidence="3" id="KW-1185">Reference proteome</keyword>
<name>A0ABV7WHA0_9MICO</name>
<dbReference type="RefSeq" id="WP_340288364.1">
    <property type="nucleotide sequence ID" value="NZ_JBBEOI010000002.1"/>
</dbReference>
<dbReference type="PROSITE" id="PS50943">
    <property type="entry name" value="HTH_CROC1"/>
    <property type="match status" value="1"/>
</dbReference>